<name>A0A916QQ73_9RHOB</name>
<proteinExistence type="predicted"/>
<evidence type="ECO:0008006" key="3">
    <source>
        <dbReference type="Google" id="ProtNLM"/>
    </source>
</evidence>
<protein>
    <recommendedName>
        <fullName evidence="3">SRPBCC family protein</fullName>
    </recommendedName>
</protein>
<gene>
    <name evidence="1" type="ORF">GCM10011498_01730</name>
</gene>
<reference evidence="1" key="1">
    <citation type="journal article" date="2014" name="Int. J. Syst. Evol. Microbiol.">
        <title>Complete genome sequence of Corynebacterium casei LMG S-19264T (=DSM 44701T), isolated from a smear-ripened cheese.</title>
        <authorList>
            <consortium name="US DOE Joint Genome Institute (JGI-PGF)"/>
            <person name="Walter F."/>
            <person name="Albersmeier A."/>
            <person name="Kalinowski J."/>
            <person name="Ruckert C."/>
        </authorList>
    </citation>
    <scope>NUCLEOTIDE SEQUENCE</scope>
    <source>
        <strain evidence="1">CGMCC 1.15880</strain>
    </source>
</reference>
<dbReference type="RefSeq" id="WP_188670016.1">
    <property type="nucleotide sequence ID" value="NZ_BMKA01000001.1"/>
</dbReference>
<dbReference type="AlphaFoldDB" id="A0A916QQ73"/>
<dbReference type="Gene3D" id="3.30.530.20">
    <property type="match status" value="1"/>
</dbReference>
<reference evidence="1" key="2">
    <citation type="submission" date="2020-09" db="EMBL/GenBank/DDBJ databases">
        <authorList>
            <person name="Sun Q."/>
            <person name="Zhou Y."/>
        </authorList>
    </citation>
    <scope>NUCLEOTIDE SEQUENCE</scope>
    <source>
        <strain evidence="1">CGMCC 1.15880</strain>
    </source>
</reference>
<dbReference type="SUPFAM" id="SSF55961">
    <property type="entry name" value="Bet v1-like"/>
    <property type="match status" value="1"/>
</dbReference>
<evidence type="ECO:0000313" key="1">
    <source>
        <dbReference type="EMBL" id="GGA05751.1"/>
    </source>
</evidence>
<dbReference type="EMBL" id="BMKA01000001">
    <property type="protein sequence ID" value="GGA05751.1"/>
    <property type="molecule type" value="Genomic_DNA"/>
</dbReference>
<evidence type="ECO:0000313" key="2">
    <source>
        <dbReference type="Proteomes" id="UP000628017"/>
    </source>
</evidence>
<sequence length="156" mass="17957">MQFSSVQDVNAPLDFVFAQLSDFESYESYAMRVGAEVQRTDDLAQKGVGMCWNIQGDFRGKHRNFEIELTEFRPDNLLKFMVVASGIEANVTMEAMALTRKQSRIKATTVLKPKSISARLILQSAKLAKNSMNRKFNHRFWTYANYIENNYNAARR</sequence>
<accession>A0A916QQ73</accession>
<comment type="caution">
    <text evidence="1">The sequence shown here is derived from an EMBL/GenBank/DDBJ whole genome shotgun (WGS) entry which is preliminary data.</text>
</comment>
<organism evidence="1 2">
    <name type="scientific">Neptunicoccus cionae</name>
    <dbReference type="NCBI Taxonomy" id="2035344"/>
    <lineage>
        <taxon>Bacteria</taxon>
        <taxon>Pseudomonadati</taxon>
        <taxon>Pseudomonadota</taxon>
        <taxon>Alphaproteobacteria</taxon>
        <taxon>Rhodobacterales</taxon>
        <taxon>Paracoccaceae</taxon>
        <taxon>Neptunicoccus</taxon>
    </lineage>
</organism>
<dbReference type="InterPro" id="IPR023393">
    <property type="entry name" value="START-like_dom_sf"/>
</dbReference>
<dbReference type="Proteomes" id="UP000628017">
    <property type="component" value="Unassembled WGS sequence"/>
</dbReference>
<keyword evidence="2" id="KW-1185">Reference proteome</keyword>